<evidence type="ECO:0000313" key="2">
    <source>
        <dbReference type="Proteomes" id="UP000230002"/>
    </source>
</evidence>
<organism evidence="1 2">
    <name type="scientific">Ganoderma sinense ZZ0214-1</name>
    <dbReference type="NCBI Taxonomy" id="1077348"/>
    <lineage>
        <taxon>Eukaryota</taxon>
        <taxon>Fungi</taxon>
        <taxon>Dikarya</taxon>
        <taxon>Basidiomycota</taxon>
        <taxon>Agaricomycotina</taxon>
        <taxon>Agaricomycetes</taxon>
        <taxon>Polyporales</taxon>
        <taxon>Polyporaceae</taxon>
        <taxon>Ganoderma</taxon>
    </lineage>
</organism>
<keyword evidence="2" id="KW-1185">Reference proteome</keyword>
<evidence type="ECO:0000313" key="1">
    <source>
        <dbReference type="EMBL" id="PIL29543.1"/>
    </source>
</evidence>
<protein>
    <submittedName>
        <fullName evidence="1">Uncharacterized protein</fullName>
    </submittedName>
</protein>
<accession>A0A2G8S6Z2</accession>
<gene>
    <name evidence="1" type="ORF">GSI_08351</name>
</gene>
<dbReference type="Proteomes" id="UP000230002">
    <property type="component" value="Unassembled WGS sequence"/>
</dbReference>
<proteinExistence type="predicted"/>
<dbReference type="EMBL" id="AYKW01000021">
    <property type="protein sequence ID" value="PIL29543.1"/>
    <property type="molecule type" value="Genomic_DNA"/>
</dbReference>
<reference evidence="1 2" key="1">
    <citation type="journal article" date="2015" name="Sci. Rep.">
        <title>Chromosome-level genome map provides insights into diverse defense mechanisms in the medicinal fungus Ganoderma sinense.</title>
        <authorList>
            <person name="Zhu Y."/>
            <person name="Xu J."/>
            <person name="Sun C."/>
            <person name="Zhou S."/>
            <person name="Xu H."/>
            <person name="Nelson D.R."/>
            <person name="Qian J."/>
            <person name="Song J."/>
            <person name="Luo H."/>
            <person name="Xiang L."/>
            <person name="Li Y."/>
            <person name="Xu Z."/>
            <person name="Ji A."/>
            <person name="Wang L."/>
            <person name="Lu S."/>
            <person name="Hayward A."/>
            <person name="Sun W."/>
            <person name="Li X."/>
            <person name="Schwartz D.C."/>
            <person name="Wang Y."/>
            <person name="Chen S."/>
        </authorList>
    </citation>
    <scope>NUCLEOTIDE SEQUENCE [LARGE SCALE GENOMIC DNA]</scope>
    <source>
        <strain evidence="1 2">ZZ0214-1</strain>
    </source>
</reference>
<comment type="caution">
    <text evidence="1">The sequence shown here is derived from an EMBL/GenBank/DDBJ whole genome shotgun (WGS) entry which is preliminary data.</text>
</comment>
<sequence length="477" mass="53368">MTHADVDTLLATLHPHISFHRVSDGMPPPGYLRPRKDTAAGVRKLSQAFATLFGYHPGCDVAAVALQTPQSNETSKLSISLSPSIPPGFEENAKEWLARFAALRKESRTESESIRVPGGVREGGDAFSPAEKSLILHTHRVCYPAMRRRALTQGFGDWDVFVQGNWQDVATYGDDPTLAQGEHADNTQKFSELVRRFADCVRNSGDSDSLGGDEDVLEFHKLCMAIRDMMSNRGFSAFLNGHICQKPALTYFSPPLALHTLLALSQDPKLALSDQWSCTVLCPPEAVRPFNAVVTKTALSERFGEVHRIRWKLVEQAFEIFVSGIPNWYSTGANYHWNSDTKSLSTTRPVVVHPEVALIQHLLENGVEFEGKVEAFIACSRLPCYASIVYAGMVNQTLKTRFTMDIDDRRCHQLYKAEPWILPEDARPDVVANMKEHLLEDLRMRVSAWVGHRWSDGYIASGLGPDLDWEDSESEWI</sequence>
<name>A0A2G8S6Z2_9APHY</name>
<dbReference type="AlphaFoldDB" id="A0A2G8S6Z2"/>